<evidence type="ECO:0000256" key="7">
    <source>
        <dbReference type="ARBA" id="ARBA00022679"/>
    </source>
</evidence>
<proteinExistence type="inferred from homology"/>
<evidence type="ECO:0000256" key="5">
    <source>
        <dbReference type="ARBA" id="ARBA00022475"/>
    </source>
</evidence>
<evidence type="ECO:0000256" key="13">
    <source>
        <dbReference type="ARBA" id="ARBA00029511"/>
    </source>
</evidence>
<comment type="function">
    <text evidence="15">Catalyzes the ATP-dependent phosphorylation of the 3-deoxy-D-manno-octulosonic acid (Kdo) residue in Kdo-lipid IV(A) at the 4-OH position.</text>
</comment>
<evidence type="ECO:0000256" key="3">
    <source>
        <dbReference type="ARBA" id="ARBA00010327"/>
    </source>
</evidence>
<dbReference type="Proteomes" id="UP000263489">
    <property type="component" value="Unassembled WGS sequence"/>
</dbReference>
<dbReference type="SUPFAM" id="SSF56112">
    <property type="entry name" value="Protein kinase-like (PK-like)"/>
    <property type="match status" value="1"/>
</dbReference>
<comment type="pathway">
    <text evidence="2 15">Bacterial outer membrane biogenesis; LPS core biosynthesis.</text>
</comment>
<accession>A0A352IUZ0</accession>
<evidence type="ECO:0000256" key="9">
    <source>
        <dbReference type="ARBA" id="ARBA00022777"/>
    </source>
</evidence>
<keyword evidence="5 15" id="KW-1003">Cell membrane</keyword>
<comment type="catalytic activity">
    <reaction evidence="14 15">
        <text>an alpha-Kdo-(2-&gt;6)-lipid IVA + ATP = a 4-O-phospho-alpha-Kdo-(2-&gt;6)-lipid IVA + ADP + H(+)</text>
        <dbReference type="Rhea" id="RHEA:74271"/>
        <dbReference type="ChEBI" id="CHEBI:15378"/>
        <dbReference type="ChEBI" id="CHEBI:30616"/>
        <dbReference type="ChEBI" id="CHEBI:176428"/>
        <dbReference type="ChEBI" id="CHEBI:193140"/>
        <dbReference type="ChEBI" id="CHEBI:456216"/>
        <dbReference type="EC" id="2.7.1.166"/>
    </reaction>
</comment>
<organism evidence="16 17">
    <name type="scientific">Marinobacter adhaerens</name>
    <dbReference type="NCBI Taxonomy" id="1033846"/>
    <lineage>
        <taxon>Bacteria</taxon>
        <taxon>Pseudomonadati</taxon>
        <taxon>Pseudomonadota</taxon>
        <taxon>Gammaproteobacteria</taxon>
        <taxon>Pseudomonadales</taxon>
        <taxon>Marinobacteraceae</taxon>
        <taxon>Marinobacter</taxon>
    </lineage>
</organism>
<dbReference type="Pfam" id="PF06293">
    <property type="entry name" value="Kdo"/>
    <property type="match status" value="1"/>
</dbReference>
<comment type="caution">
    <text evidence="16">The sequence shown here is derived from an EMBL/GenBank/DDBJ whole genome shotgun (WGS) entry which is preliminary data.</text>
</comment>
<protein>
    <recommendedName>
        <fullName evidence="13 15">3-deoxy-D-manno-octulosonic acid kinase</fullName>
        <shortName evidence="15">Kdo kinase</shortName>
        <ecNumber evidence="4 15">2.7.1.166</ecNumber>
    </recommendedName>
</protein>
<dbReference type="GO" id="GO:0016301">
    <property type="term" value="F:kinase activity"/>
    <property type="evidence" value="ECO:0007669"/>
    <property type="project" value="UniProtKB-KW"/>
</dbReference>
<dbReference type="EC" id="2.7.1.166" evidence="4 15"/>
<evidence type="ECO:0000256" key="12">
    <source>
        <dbReference type="ARBA" id="ARBA00023136"/>
    </source>
</evidence>
<dbReference type="GO" id="GO:0016773">
    <property type="term" value="F:phosphotransferase activity, alcohol group as acceptor"/>
    <property type="evidence" value="ECO:0007669"/>
    <property type="project" value="UniProtKB-UniRule"/>
</dbReference>
<keyword evidence="9 15" id="KW-0418">Kinase</keyword>
<dbReference type="InterPro" id="IPR011009">
    <property type="entry name" value="Kinase-like_dom_sf"/>
</dbReference>
<evidence type="ECO:0000256" key="11">
    <source>
        <dbReference type="ARBA" id="ARBA00022985"/>
    </source>
</evidence>
<evidence type="ECO:0000256" key="15">
    <source>
        <dbReference type="HAMAP-Rule" id="MF_00521"/>
    </source>
</evidence>
<dbReference type="InterPro" id="IPR022826">
    <property type="entry name" value="KDO_kinase"/>
</dbReference>
<evidence type="ECO:0000256" key="4">
    <source>
        <dbReference type="ARBA" id="ARBA00011988"/>
    </source>
</evidence>
<gene>
    <name evidence="15" type="primary">kdkA</name>
    <name evidence="16" type="ORF">DC045_13365</name>
</gene>
<dbReference type="GO" id="GO:0009244">
    <property type="term" value="P:lipopolysaccharide core region biosynthetic process"/>
    <property type="evidence" value="ECO:0007669"/>
    <property type="project" value="UniProtKB-UniRule"/>
</dbReference>
<evidence type="ECO:0000256" key="10">
    <source>
        <dbReference type="ARBA" id="ARBA00022840"/>
    </source>
</evidence>
<evidence type="ECO:0000256" key="14">
    <source>
        <dbReference type="ARBA" id="ARBA00034417"/>
    </source>
</evidence>
<dbReference type="GO" id="GO:0005524">
    <property type="term" value="F:ATP binding"/>
    <property type="evidence" value="ECO:0007669"/>
    <property type="project" value="UniProtKB-UniRule"/>
</dbReference>
<keyword evidence="6 15" id="KW-0997">Cell inner membrane</keyword>
<dbReference type="AlphaFoldDB" id="A0A352IUZ0"/>
<evidence type="ECO:0000313" key="17">
    <source>
        <dbReference type="Proteomes" id="UP000263489"/>
    </source>
</evidence>
<comment type="similarity">
    <text evidence="3 15">Belongs to the protein kinase superfamily. KdkA/RfaP family.</text>
</comment>
<dbReference type="UniPathway" id="UPA00958"/>
<evidence type="ECO:0000256" key="8">
    <source>
        <dbReference type="ARBA" id="ARBA00022741"/>
    </source>
</evidence>
<sequence length="250" mass="28407">MPSFNFGDRGPSMVESEICIRERASAMLIHPDYEGRVTEDWFNSASWGNQARPVSSGGRGGAWFLQAGEDRLVLREYRRGGLMAKFARYAYAFTGEEYVRSFAEFRLLNKLVSQGLPVPCPVAAWYRKLSPIQYRAAIIIERLENTTPLADLISELDNEAWTSIGETIRRFHDAGVMHADLNCFNVLVRGNEYFLIDFDKSRLMTGSAPARWKEANLDRFSRSLVKVAGEDARAKTWSYFMNGYNRGMAT</sequence>
<dbReference type="NCBIfam" id="NF002475">
    <property type="entry name" value="PRK01723.1"/>
    <property type="match status" value="1"/>
</dbReference>
<comment type="subcellular location">
    <subcellularLocation>
        <location evidence="1 15">Cell inner membrane</location>
        <topology evidence="1 15">Peripheral membrane protein</topology>
        <orientation evidence="1 15">Cytoplasmic side</orientation>
    </subcellularLocation>
</comment>
<keyword evidence="10 15" id="KW-0067">ATP-binding</keyword>
<reference evidence="16 17" key="1">
    <citation type="journal article" date="2018" name="Nat. Biotechnol.">
        <title>A standardized bacterial taxonomy based on genome phylogeny substantially revises the tree of life.</title>
        <authorList>
            <person name="Parks D.H."/>
            <person name="Chuvochina M."/>
            <person name="Waite D.W."/>
            <person name="Rinke C."/>
            <person name="Skarshewski A."/>
            <person name="Chaumeil P.A."/>
            <person name="Hugenholtz P."/>
        </authorList>
    </citation>
    <scope>NUCLEOTIDE SEQUENCE [LARGE SCALE GENOMIC DNA]</scope>
    <source>
        <strain evidence="16">UBA9380</strain>
    </source>
</reference>
<dbReference type="Gene3D" id="1.10.510.10">
    <property type="entry name" value="Transferase(Phosphotransferase) domain 1"/>
    <property type="match status" value="1"/>
</dbReference>
<keyword evidence="7 15" id="KW-0808">Transferase</keyword>
<evidence type="ECO:0000256" key="6">
    <source>
        <dbReference type="ARBA" id="ARBA00022519"/>
    </source>
</evidence>
<dbReference type="EMBL" id="DNNA01000215">
    <property type="protein sequence ID" value="HBC35273.1"/>
    <property type="molecule type" value="Genomic_DNA"/>
</dbReference>
<dbReference type="HAMAP" id="MF_00521">
    <property type="entry name" value="KDO_kinase"/>
    <property type="match status" value="1"/>
</dbReference>
<feature type="active site" evidence="15">
    <location>
        <position position="180"/>
    </location>
</feature>
<name>A0A352IUZ0_9GAMM</name>
<keyword evidence="8 15" id="KW-0547">Nucleotide-binding</keyword>
<evidence type="ECO:0000256" key="2">
    <source>
        <dbReference type="ARBA" id="ARBA00004713"/>
    </source>
</evidence>
<dbReference type="GO" id="GO:0005886">
    <property type="term" value="C:plasma membrane"/>
    <property type="evidence" value="ECO:0007669"/>
    <property type="project" value="UniProtKB-SubCell"/>
</dbReference>
<evidence type="ECO:0000313" key="16">
    <source>
        <dbReference type="EMBL" id="HBC35273.1"/>
    </source>
</evidence>
<keyword evidence="11 15" id="KW-0448">Lipopolysaccharide biosynthesis</keyword>
<keyword evidence="12 15" id="KW-0472">Membrane</keyword>
<evidence type="ECO:0000256" key="1">
    <source>
        <dbReference type="ARBA" id="ARBA00004515"/>
    </source>
</evidence>